<dbReference type="SUPFAM" id="SSF46785">
    <property type="entry name" value="Winged helix' DNA-binding domain"/>
    <property type="match status" value="1"/>
</dbReference>
<dbReference type="Gene3D" id="1.10.10.10">
    <property type="entry name" value="Winged helix-like DNA-binding domain superfamily/Winged helix DNA-binding domain"/>
    <property type="match status" value="1"/>
</dbReference>
<dbReference type="PANTHER" id="PTHR30136:SF35">
    <property type="entry name" value="HTH-TYPE TRANSCRIPTIONAL REGULATOR RV1719"/>
    <property type="match status" value="1"/>
</dbReference>
<dbReference type="AlphaFoldDB" id="A0A7I7T0L1"/>
<evidence type="ECO:0000259" key="5">
    <source>
        <dbReference type="PROSITE" id="PS51078"/>
    </source>
</evidence>
<keyword evidence="2" id="KW-0238">DNA-binding</keyword>
<dbReference type="SMART" id="SM00346">
    <property type="entry name" value="HTH_ICLR"/>
    <property type="match status" value="1"/>
</dbReference>
<evidence type="ECO:0000313" key="7">
    <source>
        <dbReference type="Proteomes" id="UP000466445"/>
    </source>
</evidence>
<dbReference type="InterPro" id="IPR014757">
    <property type="entry name" value="Tscrpt_reg_IclR_C"/>
</dbReference>
<feature type="domain" description="HTH iclR-type" evidence="4">
    <location>
        <begin position="20"/>
        <end position="80"/>
    </location>
</feature>
<dbReference type="Gene3D" id="3.30.450.40">
    <property type="match status" value="1"/>
</dbReference>
<keyword evidence="3" id="KW-0804">Transcription</keyword>
<dbReference type="InterPro" id="IPR005471">
    <property type="entry name" value="Tscrpt_reg_IclR_N"/>
</dbReference>
<evidence type="ECO:0000256" key="2">
    <source>
        <dbReference type="ARBA" id="ARBA00023125"/>
    </source>
</evidence>
<dbReference type="GO" id="GO:0003677">
    <property type="term" value="F:DNA binding"/>
    <property type="evidence" value="ECO:0007669"/>
    <property type="project" value="UniProtKB-KW"/>
</dbReference>
<dbReference type="SUPFAM" id="SSF55781">
    <property type="entry name" value="GAF domain-like"/>
    <property type="match status" value="1"/>
</dbReference>
<proteinExistence type="predicted"/>
<dbReference type="PROSITE" id="PS51077">
    <property type="entry name" value="HTH_ICLR"/>
    <property type="match status" value="1"/>
</dbReference>
<dbReference type="InterPro" id="IPR036390">
    <property type="entry name" value="WH_DNA-bd_sf"/>
</dbReference>
<dbReference type="Proteomes" id="UP000466445">
    <property type="component" value="Chromosome"/>
</dbReference>
<dbReference type="InterPro" id="IPR029016">
    <property type="entry name" value="GAF-like_dom_sf"/>
</dbReference>
<dbReference type="EMBL" id="AP022595">
    <property type="protein sequence ID" value="BBY61606.1"/>
    <property type="molecule type" value="Genomic_DNA"/>
</dbReference>
<dbReference type="KEGG" id="msar:MSAR_47420"/>
<reference evidence="6 7" key="1">
    <citation type="journal article" date="2019" name="Emerg. Microbes Infect.">
        <title>Comprehensive subspecies identification of 175 nontuberculous mycobacteria species based on 7547 genomic profiles.</title>
        <authorList>
            <person name="Matsumoto Y."/>
            <person name="Kinjo T."/>
            <person name="Motooka D."/>
            <person name="Nabeya D."/>
            <person name="Jung N."/>
            <person name="Uechi K."/>
            <person name="Horii T."/>
            <person name="Iida T."/>
            <person name="Fujita J."/>
            <person name="Nakamura S."/>
        </authorList>
    </citation>
    <scope>NUCLEOTIDE SEQUENCE [LARGE SCALE GENOMIC DNA]</scope>
    <source>
        <strain evidence="6 7">JCM 30395</strain>
    </source>
</reference>
<sequence length="274" mass="29585">MTLLSEIDATHPDAGKPVRSGIVERVTLVMDVFGPDRRSARLEDVVEHTGLPRSTAFRILRQLVDKAWLEYGPEGFRLGRRLHELHGCAVDYTDIRAAASPVLADLSLKTGAVSHLGVLEGSFVHYLDKIGGAAMHSVPSQVGARLGAEETVSGQALLATLTPEDVDRRYAEDHRQLAGDGIGIDVLHRRLDRIRRERGLALSHAEQCSMGISSVSAPVLGPHGAVAAISVVSRRTVRLNALAPVVAAAARATSQRLFPNWRDHCRAGACSPRR</sequence>
<dbReference type="GO" id="GO:0003700">
    <property type="term" value="F:DNA-binding transcription factor activity"/>
    <property type="evidence" value="ECO:0007669"/>
    <property type="project" value="TreeGrafter"/>
</dbReference>
<dbReference type="InterPro" id="IPR036388">
    <property type="entry name" value="WH-like_DNA-bd_sf"/>
</dbReference>
<dbReference type="PROSITE" id="PS51078">
    <property type="entry name" value="ICLR_ED"/>
    <property type="match status" value="1"/>
</dbReference>
<evidence type="ECO:0000256" key="3">
    <source>
        <dbReference type="ARBA" id="ARBA00023163"/>
    </source>
</evidence>
<organism evidence="6 7">
    <name type="scientific">Mycolicibacterium sarraceniae</name>
    <dbReference type="NCBI Taxonomy" id="1534348"/>
    <lineage>
        <taxon>Bacteria</taxon>
        <taxon>Bacillati</taxon>
        <taxon>Actinomycetota</taxon>
        <taxon>Actinomycetes</taxon>
        <taxon>Mycobacteriales</taxon>
        <taxon>Mycobacteriaceae</taxon>
        <taxon>Mycolicibacterium</taxon>
    </lineage>
</organism>
<name>A0A7I7T0L1_9MYCO</name>
<dbReference type="PANTHER" id="PTHR30136">
    <property type="entry name" value="HELIX-TURN-HELIX TRANSCRIPTIONAL REGULATOR, ICLR FAMILY"/>
    <property type="match status" value="1"/>
</dbReference>
<dbReference type="InterPro" id="IPR050707">
    <property type="entry name" value="HTH_MetabolicPath_Reg"/>
</dbReference>
<evidence type="ECO:0008006" key="8">
    <source>
        <dbReference type="Google" id="ProtNLM"/>
    </source>
</evidence>
<dbReference type="RefSeq" id="WP_163701093.1">
    <property type="nucleotide sequence ID" value="NZ_AP022595.1"/>
</dbReference>
<dbReference type="Pfam" id="PF01614">
    <property type="entry name" value="IclR_C"/>
    <property type="match status" value="1"/>
</dbReference>
<accession>A0A7I7T0L1</accession>
<evidence type="ECO:0000313" key="6">
    <source>
        <dbReference type="EMBL" id="BBY61606.1"/>
    </source>
</evidence>
<evidence type="ECO:0000256" key="1">
    <source>
        <dbReference type="ARBA" id="ARBA00023015"/>
    </source>
</evidence>
<evidence type="ECO:0000259" key="4">
    <source>
        <dbReference type="PROSITE" id="PS51077"/>
    </source>
</evidence>
<dbReference type="GO" id="GO:0045892">
    <property type="term" value="P:negative regulation of DNA-templated transcription"/>
    <property type="evidence" value="ECO:0007669"/>
    <property type="project" value="TreeGrafter"/>
</dbReference>
<protein>
    <recommendedName>
        <fullName evidence="8">IclR family transcriptional regulator</fullName>
    </recommendedName>
</protein>
<keyword evidence="7" id="KW-1185">Reference proteome</keyword>
<keyword evidence="1" id="KW-0805">Transcription regulation</keyword>
<feature type="domain" description="IclR-ED" evidence="5">
    <location>
        <begin position="81"/>
        <end position="259"/>
    </location>
</feature>
<gene>
    <name evidence="6" type="ORF">MSAR_47420</name>
</gene>
<dbReference type="Pfam" id="PF09339">
    <property type="entry name" value="HTH_IclR"/>
    <property type="match status" value="1"/>
</dbReference>